<feature type="transmembrane region" description="Helical" evidence="1">
    <location>
        <begin position="65"/>
        <end position="84"/>
    </location>
</feature>
<dbReference type="Gene3D" id="1.20.1280.290">
    <property type="match status" value="1"/>
</dbReference>
<keyword evidence="1" id="KW-0812">Transmembrane</keyword>
<name>A0A7M2YUD4_9ACTN</name>
<dbReference type="GO" id="GO:0016020">
    <property type="term" value="C:membrane"/>
    <property type="evidence" value="ECO:0007669"/>
    <property type="project" value="InterPro"/>
</dbReference>
<keyword evidence="3" id="KW-1185">Reference proteome</keyword>
<sequence>MSTTTLLAVTASSWGIAMALAPVLQIRTMVARRSSHGISIGYLTVLLIGFALWFAYGVALGNAAIIVPNTIAFVVGATTIAVAVRLRRVA</sequence>
<feature type="transmembrane region" description="Helical" evidence="1">
    <location>
        <begin position="6"/>
        <end position="26"/>
    </location>
</feature>
<evidence type="ECO:0000313" key="2">
    <source>
        <dbReference type="EMBL" id="RDI73350.1"/>
    </source>
</evidence>
<reference evidence="2 3" key="1">
    <citation type="submission" date="2018-07" db="EMBL/GenBank/DDBJ databases">
        <title>High-quality-draft genome sequence of Gaiella occulta.</title>
        <authorList>
            <person name="Severino R."/>
            <person name="Froufe H.J.C."/>
            <person name="Rainey F.A."/>
            <person name="Barroso C."/>
            <person name="Albuquerque L."/>
            <person name="Lobo-Da-Cunha A."/>
            <person name="Da Costa M.S."/>
            <person name="Egas C."/>
        </authorList>
    </citation>
    <scope>NUCLEOTIDE SEQUENCE [LARGE SCALE GENOMIC DNA]</scope>
    <source>
        <strain evidence="2 3">F2-233</strain>
    </source>
</reference>
<dbReference type="InterPro" id="IPR004316">
    <property type="entry name" value="SWEET_rpt"/>
</dbReference>
<dbReference type="RefSeq" id="WP_114797339.1">
    <property type="nucleotide sequence ID" value="NZ_QQZY01000010.1"/>
</dbReference>
<dbReference type="EMBL" id="QQZY01000010">
    <property type="protein sequence ID" value="RDI73350.1"/>
    <property type="molecule type" value="Genomic_DNA"/>
</dbReference>
<feature type="transmembrane region" description="Helical" evidence="1">
    <location>
        <begin position="38"/>
        <end position="59"/>
    </location>
</feature>
<protein>
    <submittedName>
        <fullName evidence="2">Sugar efflux transporter for intercellular exchange</fullName>
    </submittedName>
</protein>
<keyword evidence="1" id="KW-0472">Membrane</keyword>
<evidence type="ECO:0000256" key="1">
    <source>
        <dbReference type="SAM" id="Phobius"/>
    </source>
</evidence>
<evidence type="ECO:0000313" key="3">
    <source>
        <dbReference type="Proteomes" id="UP000254134"/>
    </source>
</evidence>
<reference evidence="3" key="2">
    <citation type="journal article" date="2019" name="MicrobiologyOpen">
        <title>High-quality draft genome sequence of Gaiella occulta isolated from a 150 meter deep mineral water borehole and comparison with the genome sequences of other deep-branching lineages of the phylum Actinobacteria.</title>
        <authorList>
            <person name="Severino R."/>
            <person name="Froufe H.J.C."/>
            <person name="Barroso C."/>
            <person name="Albuquerque L."/>
            <person name="Lobo-da-Cunha A."/>
            <person name="da Costa M.S."/>
            <person name="Egas C."/>
        </authorList>
    </citation>
    <scope>NUCLEOTIDE SEQUENCE [LARGE SCALE GENOMIC DNA]</scope>
    <source>
        <strain evidence="3">F2-233</strain>
    </source>
</reference>
<dbReference type="Proteomes" id="UP000254134">
    <property type="component" value="Unassembled WGS sequence"/>
</dbReference>
<dbReference type="Pfam" id="PF03083">
    <property type="entry name" value="MtN3_slv"/>
    <property type="match status" value="1"/>
</dbReference>
<comment type="caution">
    <text evidence="2">The sequence shown here is derived from an EMBL/GenBank/DDBJ whole genome shotgun (WGS) entry which is preliminary data.</text>
</comment>
<dbReference type="OrthoDB" id="3267694at2"/>
<accession>A0A7M2YUD4</accession>
<dbReference type="AlphaFoldDB" id="A0A7M2YUD4"/>
<gene>
    <name evidence="2" type="ORF">Gocc_2950</name>
</gene>
<keyword evidence="1" id="KW-1133">Transmembrane helix</keyword>
<proteinExistence type="predicted"/>
<organism evidence="2 3">
    <name type="scientific">Gaiella occulta</name>
    <dbReference type="NCBI Taxonomy" id="1002870"/>
    <lineage>
        <taxon>Bacteria</taxon>
        <taxon>Bacillati</taxon>
        <taxon>Actinomycetota</taxon>
        <taxon>Thermoleophilia</taxon>
        <taxon>Gaiellales</taxon>
        <taxon>Gaiellaceae</taxon>
        <taxon>Gaiella</taxon>
    </lineage>
</organism>